<gene>
    <name evidence="4" type="ORF">CTI12_AA066510</name>
</gene>
<dbReference type="Proteomes" id="UP000245207">
    <property type="component" value="Unassembled WGS sequence"/>
</dbReference>
<dbReference type="PROSITE" id="PS50158">
    <property type="entry name" value="ZF_CCHC"/>
    <property type="match status" value="1"/>
</dbReference>
<dbReference type="SUPFAM" id="SSF57756">
    <property type="entry name" value="Retrovirus zinc finger-like domains"/>
    <property type="match status" value="1"/>
</dbReference>
<dbReference type="GO" id="GO:0003723">
    <property type="term" value="F:RNA binding"/>
    <property type="evidence" value="ECO:0007669"/>
    <property type="project" value="InterPro"/>
</dbReference>
<dbReference type="AlphaFoldDB" id="A0A2U1Q762"/>
<sequence length="104" mass="11298">MAGSSSENFGSSVPNSPSFHDDDNVPSCFKCGSYDHIAYPCPNEGRVDLKCFNCKEVGHIGWVCEKSCCLCSETGHTGEKCPNVRCLNCIGENHISLYCPKMLG</sequence>
<evidence type="ECO:0000313" key="4">
    <source>
        <dbReference type="EMBL" id="PWA93838.1"/>
    </source>
</evidence>
<accession>A0A2U1Q762</accession>
<keyword evidence="5" id="KW-1185">Reference proteome</keyword>
<name>A0A2U1Q762_ARTAN</name>
<dbReference type="EMBL" id="PKPP01000352">
    <property type="protein sequence ID" value="PWA93838.1"/>
    <property type="molecule type" value="Genomic_DNA"/>
</dbReference>
<dbReference type="GO" id="GO:0002218">
    <property type="term" value="P:activation of innate immune response"/>
    <property type="evidence" value="ECO:0007669"/>
    <property type="project" value="InterPro"/>
</dbReference>
<feature type="region of interest" description="Disordered" evidence="2">
    <location>
        <begin position="1"/>
        <end position="20"/>
    </location>
</feature>
<organism evidence="4 5">
    <name type="scientific">Artemisia annua</name>
    <name type="common">Sweet wormwood</name>
    <dbReference type="NCBI Taxonomy" id="35608"/>
    <lineage>
        <taxon>Eukaryota</taxon>
        <taxon>Viridiplantae</taxon>
        <taxon>Streptophyta</taxon>
        <taxon>Embryophyta</taxon>
        <taxon>Tracheophyta</taxon>
        <taxon>Spermatophyta</taxon>
        <taxon>Magnoliopsida</taxon>
        <taxon>eudicotyledons</taxon>
        <taxon>Gunneridae</taxon>
        <taxon>Pentapetalae</taxon>
        <taxon>asterids</taxon>
        <taxon>campanulids</taxon>
        <taxon>Asterales</taxon>
        <taxon>Asteraceae</taxon>
        <taxon>Asteroideae</taxon>
        <taxon>Anthemideae</taxon>
        <taxon>Artemisiinae</taxon>
        <taxon>Artemisia</taxon>
    </lineage>
</organism>
<dbReference type="Gene3D" id="4.10.60.10">
    <property type="entry name" value="Zinc finger, CCHC-type"/>
    <property type="match status" value="1"/>
</dbReference>
<dbReference type="InterPro" id="IPR001878">
    <property type="entry name" value="Znf_CCHC"/>
</dbReference>
<evidence type="ECO:0000256" key="2">
    <source>
        <dbReference type="SAM" id="MobiDB-lite"/>
    </source>
</evidence>
<dbReference type="OrthoDB" id="8026949at2759"/>
<feature type="compositionally biased region" description="Polar residues" evidence="2">
    <location>
        <begin position="1"/>
        <end position="18"/>
    </location>
</feature>
<proteinExistence type="predicted"/>
<evidence type="ECO:0000256" key="1">
    <source>
        <dbReference type="PROSITE-ProRule" id="PRU00047"/>
    </source>
</evidence>
<dbReference type="Pfam" id="PF00098">
    <property type="entry name" value="zf-CCHC"/>
    <property type="match status" value="2"/>
</dbReference>
<comment type="caution">
    <text evidence="4">The sequence shown here is derived from an EMBL/GenBank/DDBJ whole genome shotgun (WGS) entry which is preliminary data.</text>
</comment>
<dbReference type="SMART" id="SM00343">
    <property type="entry name" value="ZnF_C2HC"/>
    <property type="match status" value="4"/>
</dbReference>
<protein>
    <submittedName>
        <fullName evidence="4">CnjB protein</fullName>
    </submittedName>
</protein>
<feature type="domain" description="CCHC-type" evidence="3">
    <location>
        <begin position="28"/>
        <end position="43"/>
    </location>
</feature>
<dbReference type="PANTHER" id="PTHR22639">
    <property type="entry name" value="GAG-RELATED PROTEIN"/>
    <property type="match status" value="1"/>
</dbReference>
<dbReference type="GO" id="GO:0008270">
    <property type="term" value="F:zinc ion binding"/>
    <property type="evidence" value="ECO:0007669"/>
    <property type="project" value="UniProtKB-KW"/>
</dbReference>
<dbReference type="GO" id="GO:0003690">
    <property type="term" value="F:double-stranded DNA binding"/>
    <property type="evidence" value="ECO:0007669"/>
    <property type="project" value="InterPro"/>
</dbReference>
<keyword evidence="1" id="KW-0863">Zinc-finger</keyword>
<evidence type="ECO:0000259" key="3">
    <source>
        <dbReference type="PROSITE" id="PS50158"/>
    </source>
</evidence>
<evidence type="ECO:0000313" key="5">
    <source>
        <dbReference type="Proteomes" id="UP000245207"/>
    </source>
</evidence>
<dbReference type="InterPro" id="IPR042509">
    <property type="entry name" value="ZCCHC3"/>
</dbReference>
<keyword evidence="1" id="KW-0479">Metal-binding</keyword>
<dbReference type="InterPro" id="IPR036875">
    <property type="entry name" value="Znf_CCHC_sf"/>
</dbReference>
<reference evidence="4 5" key="1">
    <citation type="journal article" date="2018" name="Mol. Plant">
        <title>The genome of Artemisia annua provides insight into the evolution of Asteraceae family and artemisinin biosynthesis.</title>
        <authorList>
            <person name="Shen Q."/>
            <person name="Zhang L."/>
            <person name="Liao Z."/>
            <person name="Wang S."/>
            <person name="Yan T."/>
            <person name="Shi P."/>
            <person name="Liu M."/>
            <person name="Fu X."/>
            <person name="Pan Q."/>
            <person name="Wang Y."/>
            <person name="Lv Z."/>
            <person name="Lu X."/>
            <person name="Zhang F."/>
            <person name="Jiang W."/>
            <person name="Ma Y."/>
            <person name="Chen M."/>
            <person name="Hao X."/>
            <person name="Li L."/>
            <person name="Tang Y."/>
            <person name="Lv G."/>
            <person name="Zhou Y."/>
            <person name="Sun X."/>
            <person name="Brodelius P.E."/>
            <person name="Rose J.K.C."/>
            <person name="Tang K."/>
        </authorList>
    </citation>
    <scope>NUCLEOTIDE SEQUENCE [LARGE SCALE GENOMIC DNA]</scope>
    <source>
        <strain evidence="5">cv. Huhao1</strain>
        <tissue evidence="4">Leaf</tissue>
    </source>
</reference>
<keyword evidence="1" id="KW-0862">Zinc</keyword>
<dbReference type="PANTHER" id="PTHR22639:SF3">
    <property type="entry name" value="ZINC FINGER CCHC DOMAIN-CONTAINING PROTEIN 3"/>
    <property type="match status" value="1"/>
</dbReference>